<organism evidence="1 2">
    <name type="scientific">Helicobacter zhangjianzhongii</name>
    <dbReference type="NCBI Taxonomy" id="2974574"/>
    <lineage>
        <taxon>Bacteria</taxon>
        <taxon>Pseudomonadati</taxon>
        <taxon>Campylobacterota</taxon>
        <taxon>Epsilonproteobacteria</taxon>
        <taxon>Campylobacterales</taxon>
        <taxon>Helicobacteraceae</taxon>
        <taxon>Helicobacter</taxon>
    </lineage>
</organism>
<evidence type="ECO:0000313" key="2">
    <source>
        <dbReference type="Proteomes" id="UP001173802"/>
    </source>
</evidence>
<proteinExistence type="predicted"/>
<comment type="caution">
    <text evidence="1">The sequence shown here is derived from an EMBL/GenBank/DDBJ whole genome shotgun (WGS) entry which is preliminary data.</text>
</comment>
<reference evidence="1 2" key="1">
    <citation type="journal article" date="2023" name="Microorganisms">
        <title>Isolation and Genomic Characteristics of Cat-Borne Campylobacter felis sp. nov. and Sheep-Borne Campylobacter ovis sp. nov.</title>
        <authorList>
            <person name="Wang H."/>
            <person name="Li Y."/>
            <person name="Gu Y."/>
            <person name="Zhou G."/>
            <person name="Chen X."/>
            <person name="Zhang X."/>
            <person name="Shao Z."/>
            <person name="Zhang J."/>
            <person name="Zhang M."/>
        </authorList>
    </citation>
    <scope>NUCLEOTIDE SEQUENCE [LARGE SCALE GENOMIC DNA]</scope>
    <source>
        <strain evidence="1 2">XJK30-2</strain>
    </source>
</reference>
<accession>A0ACC6FUU9</accession>
<gene>
    <name evidence="1" type="ORF">NYG90_10425</name>
</gene>
<evidence type="ECO:0000313" key="1">
    <source>
        <dbReference type="EMBL" id="MDL0083074.1"/>
    </source>
</evidence>
<dbReference type="EMBL" id="JANURN010000017">
    <property type="protein sequence ID" value="MDL0083074.1"/>
    <property type="molecule type" value="Genomic_DNA"/>
</dbReference>
<sequence length="107" mass="12981">MIAHIAEIEADEKKQLAILQEPLFLDSNHIELFERQLEQFLLSIVSQPYEKSFRRGRVMWQYFVEQRYKRAMYLLALEDRIKAPYRKCRALLHTLKAKYLPKRKGKR</sequence>
<name>A0ACC6FUU9_9HELI</name>
<dbReference type="Proteomes" id="UP001173802">
    <property type="component" value="Unassembled WGS sequence"/>
</dbReference>
<protein>
    <submittedName>
        <fullName evidence="1">Uncharacterized protein</fullName>
    </submittedName>
</protein>
<keyword evidence="2" id="KW-1185">Reference proteome</keyword>